<dbReference type="AlphaFoldDB" id="A0A7I4YDW8"/>
<sequence length="265" mass="29551">MENVVDKLKDEIGVLEDRVNAKEAILKCVFSRLESTSKDRQMIHKVLGVTPKDPFVSNYTSLEQRWCVGFGDAICVSFDVMNTSEQFHMQPICHILEAGGLIKCVLLNNEGSNIPLLRSNSSAELLVGFSKSQLFKSKTCSILLEVIRYPSNEISQDADMLAQSIARQTRLPSEAPKEPEMLLLLRCLRVGSYACTMKPKSPSEFADANPDFDCCDFGDWQVFVGHGIMTGLVAVSSTFNQPNGNIDRIYGNNEELLNAFVKRCR</sequence>
<keyword evidence="1" id="KW-1185">Reference proteome</keyword>
<protein>
    <submittedName>
        <fullName evidence="2">PAS domain-containing protein</fullName>
    </submittedName>
</protein>
<reference evidence="2" key="1">
    <citation type="submission" date="2020-12" db="UniProtKB">
        <authorList>
            <consortium name="WormBaseParasite"/>
        </authorList>
    </citation>
    <scope>IDENTIFICATION</scope>
    <source>
        <strain evidence="2">MHco3</strain>
    </source>
</reference>
<accession>A0A7I4YDW8</accession>
<dbReference type="OrthoDB" id="5813938at2759"/>
<proteinExistence type="predicted"/>
<dbReference type="Proteomes" id="UP000025227">
    <property type="component" value="Unplaced"/>
</dbReference>
<dbReference type="WBParaSite" id="HCON_00078610-00001">
    <property type="protein sequence ID" value="HCON_00078610-00001"/>
    <property type="gene ID" value="HCON_00078610"/>
</dbReference>
<dbReference type="OMA" id="CCDFGDW"/>
<evidence type="ECO:0000313" key="1">
    <source>
        <dbReference type="Proteomes" id="UP000025227"/>
    </source>
</evidence>
<organism evidence="1 2">
    <name type="scientific">Haemonchus contortus</name>
    <name type="common">Barber pole worm</name>
    <dbReference type="NCBI Taxonomy" id="6289"/>
    <lineage>
        <taxon>Eukaryota</taxon>
        <taxon>Metazoa</taxon>
        <taxon>Ecdysozoa</taxon>
        <taxon>Nematoda</taxon>
        <taxon>Chromadorea</taxon>
        <taxon>Rhabditida</taxon>
        <taxon>Rhabditina</taxon>
        <taxon>Rhabditomorpha</taxon>
        <taxon>Strongyloidea</taxon>
        <taxon>Trichostrongylidae</taxon>
        <taxon>Haemonchus</taxon>
    </lineage>
</organism>
<name>A0A7I4YDW8_HAECO</name>
<evidence type="ECO:0000313" key="2">
    <source>
        <dbReference type="WBParaSite" id="HCON_00078610-00001"/>
    </source>
</evidence>